<gene>
    <name evidence="1" type="ORF">BSK47_29665</name>
</gene>
<evidence type="ECO:0000313" key="1">
    <source>
        <dbReference type="EMBL" id="OME11077.1"/>
    </source>
</evidence>
<organism evidence="1 2">
    <name type="scientific">Paenibacillus odorifer</name>
    <dbReference type="NCBI Taxonomy" id="189426"/>
    <lineage>
        <taxon>Bacteria</taxon>
        <taxon>Bacillati</taxon>
        <taxon>Bacillota</taxon>
        <taxon>Bacilli</taxon>
        <taxon>Bacillales</taxon>
        <taxon>Paenibacillaceae</taxon>
        <taxon>Paenibacillus</taxon>
    </lineage>
</organism>
<dbReference type="RefSeq" id="WP_076138675.1">
    <property type="nucleotide sequence ID" value="NZ_MPTO01000042.1"/>
</dbReference>
<name>A0AB36J4J6_9BACL</name>
<comment type="caution">
    <text evidence="1">The sequence shown here is derived from an EMBL/GenBank/DDBJ whole genome shotgun (WGS) entry which is preliminary data.</text>
</comment>
<evidence type="ECO:0008006" key="3">
    <source>
        <dbReference type="Google" id="ProtNLM"/>
    </source>
</evidence>
<reference evidence="1 2" key="1">
    <citation type="submission" date="2016-10" db="EMBL/GenBank/DDBJ databases">
        <title>Paenibacillus species isolates.</title>
        <authorList>
            <person name="Beno S.M."/>
        </authorList>
    </citation>
    <scope>NUCLEOTIDE SEQUENCE [LARGE SCALE GENOMIC DNA]</scope>
    <source>
        <strain evidence="1 2">FSL H7-0918</strain>
    </source>
</reference>
<proteinExistence type="predicted"/>
<accession>A0AB36J4J6</accession>
<evidence type="ECO:0000313" key="2">
    <source>
        <dbReference type="Proteomes" id="UP000187323"/>
    </source>
</evidence>
<dbReference type="EMBL" id="MPTO01000042">
    <property type="protein sequence ID" value="OME11077.1"/>
    <property type="molecule type" value="Genomic_DNA"/>
</dbReference>
<sequence length="124" mass="13444">MVSFGNIPAERAAIESTYEGLCTISEMKDVKDPVTGKTQQQPIIVLANEPCGLSQSSLPAATQTVTADQVNYDAKLFISPDVTIKPGSRITVQQNGMEFKGEQAGKAFRYATHQEIKLKEVLNA</sequence>
<dbReference type="Proteomes" id="UP000187323">
    <property type="component" value="Unassembled WGS sequence"/>
</dbReference>
<dbReference type="AlphaFoldDB" id="A0AB36J4J6"/>
<protein>
    <recommendedName>
        <fullName evidence="3">ABC transporter ATP-binding protein</fullName>
    </recommendedName>
</protein>